<dbReference type="PROSITE" id="PS50846">
    <property type="entry name" value="HMA_2"/>
    <property type="match status" value="1"/>
</dbReference>
<reference evidence="2 3" key="1">
    <citation type="journal article" date="2021" name="Commun. Biol.">
        <title>The genome of Shorea leprosula (Dipterocarpaceae) highlights the ecological relevance of drought in aseasonal tropical rainforests.</title>
        <authorList>
            <person name="Ng K.K.S."/>
            <person name="Kobayashi M.J."/>
            <person name="Fawcett J.A."/>
            <person name="Hatakeyama M."/>
            <person name="Paape T."/>
            <person name="Ng C.H."/>
            <person name="Ang C.C."/>
            <person name="Tnah L.H."/>
            <person name="Lee C.T."/>
            <person name="Nishiyama T."/>
            <person name="Sese J."/>
            <person name="O'Brien M.J."/>
            <person name="Copetti D."/>
            <person name="Mohd Noor M.I."/>
            <person name="Ong R.C."/>
            <person name="Putra M."/>
            <person name="Sireger I.Z."/>
            <person name="Indrioko S."/>
            <person name="Kosugi Y."/>
            <person name="Izuno A."/>
            <person name="Isagi Y."/>
            <person name="Lee S.L."/>
            <person name="Shimizu K.K."/>
        </authorList>
    </citation>
    <scope>NUCLEOTIDE SEQUENCE [LARGE SCALE GENOMIC DNA]</scope>
    <source>
        <strain evidence="2">214</strain>
    </source>
</reference>
<feature type="domain" description="HMA" evidence="1">
    <location>
        <begin position="2"/>
        <end position="71"/>
    </location>
</feature>
<dbReference type="Gene3D" id="3.30.70.100">
    <property type="match status" value="1"/>
</dbReference>
<proteinExistence type="predicted"/>
<accession>A0AAV5M6N1</accession>
<keyword evidence="3" id="KW-1185">Reference proteome</keyword>
<evidence type="ECO:0000313" key="2">
    <source>
        <dbReference type="EMBL" id="GKV44553.1"/>
    </source>
</evidence>
<comment type="caution">
    <text evidence="2">The sequence shown here is derived from an EMBL/GenBank/DDBJ whole genome shotgun (WGS) entry which is preliminary data.</text>
</comment>
<dbReference type="GO" id="GO:0046872">
    <property type="term" value="F:metal ion binding"/>
    <property type="evidence" value="ECO:0007669"/>
    <property type="project" value="InterPro"/>
</dbReference>
<organism evidence="2 3">
    <name type="scientific">Rubroshorea leprosula</name>
    <dbReference type="NCBI Taxonomy" id="152421"/>
    <lineage>
        <taxon>Eukaryota</taxon>
        <taxon>Viridiplantae</taxon>
        <taxon>Streptophyta</taxon>
        <taxon>Embryophyta</taxon>
        <taxon>Tracheophyta</taxon>
        <taxon>Spermatophyta</taxon>
        <taxon>Magnoliopsida</taxon>
        <taxon>eudicotyledons</taxon>
        <taxon>Gunneridae</taxon>
        <taxon>Pentapetalae</taxon>
        <taxon>rosids</taxon>
        <taxon>malvids</taxon>
        <taxon>Malvales</taxon>
        <taxon>Dipterocarpaceae</taxon>
        <taxon>Rubroshorea</taxon>
    </lineage>
</organism>
<dbReference type="PANTHER" id="PTHR46932">
    <property type="entry name" value="HEAVY METAL-ASSOCIATED ISOPRENYLATED PLANT PROTEIN 47"/>
    <property type="match status" value="1"/>
</dbReference>
<gene>
    <name evidence="2" type="ORF">SLEP1_g51723</name>
</gene>
<sequence>MPKKIVIQVQISCEKCRSKALKIAAETDGVNSIAIEGDNKDKLVVIGDGIDSATLTCTLRKKLGFATIVTVQDEKPKDKKPEPLPVCIPSICYPYPPTCQELVVCDPNPSPCSIL</sequence>
<protein>
    <recommendedName>
        <fullName evidence="1">HMA domain-containing protein</fullName>
    </recommendedName>
</protein>
<evidence type="ECO:0000259" key="1">
    <source>
        <dbReference type="PROSITE" id="PS50846"/>
    </source>
</evidence>
<dbReference type="InterPro" id="IPR042885">
    <property type="entry name" value="HIPP47/16"/>
</dbReference>
<dbReference type="AlphaFoldDB" id="A0AAV5M6N1"/>
<dbReference type="PANTHER" id="PTHR46932:SF12">
    <property type="entry name" value="HEAVY METAL-ASSOCIATED ISOPRENYLATED PLANT PROTEIN 47"/>
    <property type="match status" value="1"/>
</dbReference>
<evidence type="ECO:0000313" key="3">
    <source>
        <dbReference type="Proteomes" id="UP001054252"/>
    </source>
</evidence>
<dbReference type="InterPro" id="IPR006121">
    <property type="entry name" value="HMA_dom"/>
</dbReference>
<dbReference type="EMBL" id="BPVZ01000183">
    <property type="protein sequence ID" value="GKV44553.1"/>
    <property type="molecule type" value="Genomic_DNA"/>
</dbReference>
<dbReference type="Proteomes" id="UP001054252">
    <property type="component" value="Unassembled WGS sequence"/>
</dbReference>
<name>A0AAV5M6N1_9ROSI</name>